<comment type="caution">
    <text evidence="2">The sequence shown here is derived from an EMBL/GenBank/DDBJ whole genome shotgun (WGS) entry which is preliminary data.</text>
</comment>
<dbReference type="PANTHER" id="PTHR36107:SF1">
    <property type="entry name" value="SMALL, ACID-SOLUBLE SPORE PROTEIN A"/>
    <property type="match status" value="1"/>
</dbReference>
<comment type="function">
    <text evidence="1">SASP are bound to spore DNA. They are double-stranded DNA-binding proteins that cause DNA to change to an a-like conformation. They protect the DNA backbone from chemical and enzymatic cleavage and are thus involved in dormant spore's high resistance to UV light.</text>
</comment>
<dbReference type="Gene3D" id="6.10.10.80">
    <property type="entry name" value="Small, acid-soluble spore protein, alpha/beta type-like"/>
    <property type="match status" value="1"/>
</dbReference>
<dbReference type="Pfam" id="PF00269">
    <property type="entry name" value="SASP"/>
    <property type="match status" value="1"/>
</dbReference>
<evidence type="ECO:0000256" key="1">
    <source>
        <dbReference type="ARBA" id="ARBA00003863"/>
    </source>
</evidence>
<dbReference type="InterPro" id="IPR050847">
    <property type="entry name" value="SASP_DNA-binding"/>
</dbReference>
<sequence>MARRRNRLLVPEAREALDRLKCEIIQDKTKSEDVSCTTNPNDIKYTVAQQVGVPLVPGDNGDLTAREVGKVGGQIGGSMVRRLVELAQQQLEQATGKNPDSR</sequence>
<keyword evidence="3" id="KW-1185">Reference proteome</keyword>
<gene>
    <name evidence="2" type="ORF">ACFO8Q_02805</name>
</gene>
<dbReference type="PANTHER" id="PTHR36107">
    <property type="entry name" value="SMALL, ACID-SOLUBLE SPORE PROTEIN A"/>
    <property type="match status" value="1"/>
</dbReference>
<organism evidence="2 3">
    <name type="scientific">Effusibacillus consociatus</name>
    <dbReference type="NCBI Taxonomy" id="1117041"/>
    <lineage>
        <taxon>Bacteria</taxon>
        <taxon>Bacillati</taxon>
        <taxon>Bacillota</taxon>
        <taxon>Bacilli</taxon>
        <taxon>Bacillales</taxon>
        <taxon>Alicyclobacillaceae</taxon>
        <taxon>Effusibacillus</taxon>
    </lineage>
</organism>
<dbReference type="Proteomes" id="UP001596002">
    <property type="component" value="Unassembled WGS sequence"/>
</dbReference>
<name>A0ABV9PX04_9BACL</name>
<accession>A0ABV9PX04</accession>
<dbReference type="RefSeq" id="WP_380024154.1">
    <property type="nucleotide sequence ID" value="NZ_JBHSHC010000014.1"/>
</dbReference>
<evidence type="ECO:0000313" key="2">
    <source>
        <dbReference type="EMBL" id="MFC4766330.1"/>
    </source>
</evidence>
<evidence type="ECO:0000313" key="3">
    <source>
        <dbReference type="Proteomes" id="UP001596002"/>
    </source>
</evidence>
<dbReference type="InterPro" id="IPR038300">
    <property type="entry name" value="SASP_sf_alpha/beta"/>
</dbReference>
<dbReference type="InterPro" id="IPR001448">
    <property type="entry name" value="SASP_alpha/beta-type"/>
</dbReference>
<proteinExistence type="predicted"/>
<reference evidence="3" key="1">
    <citation type="journal article" date="2019" name="Int. J. Syst. Evol. Microbiol.">
        <title>The Global Catalogue of Microorganisms (GCM) 10K type strain sequencing project: providing services to taxonomists for standard genome sequencing and annotation.</title>
        <authorList>
            <consortium name="The Broad Institute Genomics Platform"/>
            <consortium name="The Broad Institute Genome Sequencing Center for Infectious Disease"/>
            <person name="Wu L."/>
            <person name="Ma J."/>
        </authorList>
    </citation>
    <scope>NUCLEOTIDE SEQUENCE [LARGE SCALE GENOMIC DNA]</scope>
    <source>
        <strain evidence="3">WYCCWR 12678</strain>
    </source>
</reference>
<protein>
    <submittedName>
        <fullName evidence="2">Small, acid-soluble spore protein, alpha/beta type</fullName>
    </submittedName>
</protein>
<dbReference type="EMBL" id="JBHSHC010000014">
    <property type="protein sequence ID" value="MFC4766330.1"/>
    <property type="molecule type" value="Genomic_DNA"/>
</dbReference>